<evidence type="ECO:0000313" key="1">
    <source>
        <dbReference type="EMBL" id="GBL93616.1"/>
    </source>
</evidence>
<sequence length="150" mass="17509">MILCLDDGLLAFLFEVWRWLPHMPRHCINTLRGIVKCRANSTTTAIIAVRQVKPFEVGRESSMLREEDNILCNPPEKPLATKERTKKVRSQIWLAEIDSTYKIDEDSWRGLLTAPPVGGRWGLKERARMENEERFSGRGLKRARARFSWW</sequence>
<reference evidence="1 2" key="1">
    <citation type="journal article" date="2019" name="Sci. Rep.">
        <title>Orb-weaving spider Araneus ventricosus genome elucidates the spidroin gene catalogue.</title>
        <authorList>
            <person name="Kono N."/>
            <person name="Nakamura H."/>
            <person name="Ohtoshi R."/>
            <person name="Moran D.A.P."/>
            <person name="Shinohara A."/>
            <person name="Yoshida Y."/>
            <person name="Fujiwara M."/>
            <person name="Mori M."/>
            <person name="Tomita M."/>
            <person name="Arakawa K."/>
        </authorList>
    </citation>
    <scope>NUCLEOTIDE SEQUENCE [LARGE SCALE GENOMIC DNA]</scope>
</reference>
<name>A0A4Y2BQQ9_ARAVE</name>
<protein>
    <submittedName>
        <fullName evidence="1">Uncharacterized protein</fullName>
    </submittedName>
</protein>
<dbReference type="EMBL" id="BGPR01083979">
    <property type="protein sequence ID" value="GBL93616.1"/>
    <property type="molecule type" value="Genomic_DNA"/>
</dbReference>
<accession>A0A4Y2BQQ9</accession>
<organism evidence="1 2">
    <name type="scientific">Araneus ventricosus</name>
    <name type="common">Orbweaver spider</name>
    <name type="synonym">Epeira ventricosa</name>
    <dbReference type="NCBI Taxonomy" id="182803"/>
    <lineage>
        <taxon>Eukaryota</taxon>
        <taxon>Metazoa</taxon>
        <taxon>Ecdysozoa</taxon>
        <taxon>Arthropoda</taxon>
        <taxon>Chelicerata</taxon>
        <taxon>Arachnida</taxon>
        <taxon>Araneae</taxon>
        <taxon>Araneomorphae</taxon>
        <taxon>Entelegynae</taxon>
        <taxon>Araneoidea</taxon>
        <taxon>Araneidae</taxon>
        <taxon>Araneus</taxon>
    </lineage>
</organism>
<comment type="caution">
    <text evidence="1">The sequence shown here is derived from an EMBL/GenBank/DDBJ whole genome shotgun (WGS) entry which is preliminary data.</text>
</comment>
<keyword evidence="2" id="KW-1185">Reference proteome</keyword>
<evidence type="ECO:0000313" key="2">
    <source>
        <dbReference type="Proteomes" id="UP000499080"/>
    </source>
</evidence>
<gene>
    <name evidence="1" type="ORF">AVEN_149989_1</name>
</gene>
<proteinExistence type="predicted"/>
<dbReference type="AlphaFoldDB" id="A0A4Y2BQQ9"/>
<dbReference type="Proteomes" id="UP000499080">
    <property type="component" value="Unassembled WGS sequence"/>
</dbReference>